<keyword evidence="1" id="KW-1133">Transmembrane helix</keyword>
<dbReference type="EMBL" id="UGNP01000001">
    <property type="protein sequence ID" value="STX08460.1"/>
    <property type="molecule type" value="Genomic_DNA"/>
</dbReference>
<feature type="transmembrane region" description="Helical" evidence="1">
    <location>
        <begin position="177"/>
        <end position="194"/>
    </location>
</feature>
<dbReference type="RefSeq" id="WP_109349877.1">
    <property type="nucleotide sequence ID" value="NZ_BJUE01000017.1"/>
</dbReference>
<organism evidence="2 4">
    <name type="scientific">Kurthia zopfii</name>
    <dbReference type="NCBI Taxonomy" id="1650"/>
    <lineage>
        <taxon>Bacteria</taxon>
        <taxon>Bacillati</taxon>
        <taxon>Bacillota</taxon>
        <taxon>Bacilli</taxon>
        <taxon>Bacillales</taxon>
        <taxon>Caryophanaceae</taxon>
        <taxon>Kurthia</taxon>
    </lineage>
</organism>
<proteinExistence type="predicted"/>
<feature type="transmembrane region" description="Helical" evidence="1">
    <location>
        <begin position="21"/>
        <end position="41"/>
    </location>
</feature>
<dbReference type="Proteomes" id="UP000254330">
    <property type="component" value="Unassembled WGS sequence"/>
</dbReference>
<keyword evidence="1" id="KW-0472">Membrane</keyword>
<evidence type="ECO:0000313" key="2">
    <source>
        <dbReference type="EMBL" id="STX08460.1"/>
    </source>
</evidence>
<protein>
    <submittedName>
        <fullName evidence="2">Uncharacterized protein</fullName>
    </submittedName>
</protein>
<reference evidence="3 5" key="2">
    <citation type="submission" date="2019-03" db="EMBL/GenBank/DDBJ databases">
        <title>Genomic Encyclopedia of Type Strains, Phase IV (KMG-IV): sequencing the most valuable type-strain genomes for metagenomic binning, comparative biology and taxonomic classification.</title>
        <authorList>
            <person name="Goeker M."/>
        </authorList>
    </citation>
    <scope>NUCLEOTIDE SEQUENCE [LARGE SCALE GENOMIC DNA]</scope>
    <source>
        <strain evidence="3 5">DSM 20580</strain>
    </source>
</reference>
<feature type="transmembrane region" description="Helical" evidence="1">
    <location>
        <begin position="101"/>
        <end position="128"/>
    </location>
</feature>
<feature type="transmembrane region" description="Helical" evidence="1">
    <location>
        <begin position="200"/>
        <end position="222"/>
    </location>
</feature>
<gene>
    <name evidence="3" type="ORF">DFR61_11920</name>
    <name evidence="2" type="ORF">NCTC10597_00119</name>
</gene>
<evidence type="ECO:0000256" key="1">
    <source>
        <dbReference type="SAM" id="Phobius"/>
    </source>
</evidence>
<keyword evidence="1" id="KW-0812">Transmembrane</keyword>
<feature type="transmembrane region" description="Helical" evidence="1">
    <location>
        <begin position="61"/>
        <end position="80"/>
    </location>
</feature>
<evidence type="ECO:0000313" key="3">
    <source>
        <dbReference type="EMBL" id="TDR37784.1"/>
    </source>
</evidence>
<keyword evidence="5" id="KW-1185">Reference proteome</keyword>
<sequence>MASIIRPSKRQLFRPLLKVQLKSATRLINITFLVLLAVTLIFNNNFATGSMGTSDGFGLDFYLITPYSFSFILLIPALIMGYDFGKKANDISMNAFIQSKVLNFFVQIVVMLITTVILTIIALGILYAQQLVYDIIGRTNVNDLELKGTFIFLGYFILAVYSVMIGGYLQCRLVEKGTAYGLILPGIIIGFFVIKSLLGIVIPTVVYIIGTIFLIAIMLLVIRKMIEGEVD</sequence>
<evidence type="ECO:0000313" key="5">
    <source>
        <dbReference type="Proteomes" id="UP000294641"/>
    </source>
</evidence>
<dbReference type="Proteomes" id="UP000294641">
    <property type="component" value="Unassembled WGS sequence"/>
</dbReference>
<name>A0A8B4Q8F6_9BACL</name>
<dbReference type="AlphaFoldDB" id="A0A8B4Q8F6"/>
<reference evidence="2 4" key="1">
    <citation type="submission" date="2018-06" db="EMBL/GenBank/DDBJ databases">
        <authorList>
            <consortium name="Pathogen Informatics"/>
            <person name="Doyle S."/>
        </authorList>
    </citation>
    <scope>NUCLEOTIDE SEQUENCE [LARGE SCALE GENOMIC DNA]</scope>
    <source>
        <strain evidence="2 4">NCTC10597</strain>
    </source>
</reference>
<accession>A0A8B4Q8F6</accession>
<feature type="transmembrane region" description="Helical" evidence="1">
    <location>
        <begin position="148"/>
        <end position="170"/>
    </location>
</feature>
<comment type="caution">
    <text evidence="2">The sequence shown here is derived from an EMBL/GenBank/DDBJ whole genome shotgun (WGS) entry which is preliminary data.</text>
</comment>
<evidence type="ECO:0000313" key="4">
    <source>
        <dbReference type="Proteomes" id="UP000254330"/>
    </source>
</evidence>
<dbReference type="EMBL" id="SNZG01000019">
    <property type="protein sequence ID" value="TDR37784.1"/>
    <property type="molecule type" value="Genomic_DNA"/>
</dbReference>